<reference evidence="1" key="1">
    <citation type="journal article" date="2020" name="mSystems">
        <title>Genome- and Community-Level Interaction Insights into Carbon Utilization and Element Cycling Functions of Hydrothermarchaeota in Hydrothermal Sediment.</title>
        <authorList>
            <person name="Zhou Z."/>
            <person name="Liu Y."/>
            <person name="Xu W."/>
            <person name="Pan J."/>
            <person name="Luo Z.H."/>
            <person name="Li M."/>
        </authorList>
    </citation>
    <scope>NUCLEOTIDE SEQUENCE [LARGE SCALE GENOMIC DNA]</scope>
    <source>
        <strain evidence="1">SpSt-548</strain>
    </source>
</reference>
<comment type="caution">
    <text evidence="1">The sequence shown here is derived from an EMBL/GenBank/DDBJ whole genome shotgun (WGS) entry which is preliminary data.</text>
</comment>
<dbReference type="AlphaFoldDB" id="A0A7V4G726"/>
<evidence type="ECO:0000313" key="1">
    <source>
        <dbReference type="EMBL" id="HGS04628.1"/>
    </source>
</evidence>
<proteinExistence type="predicted"/>
<name>A0A7V4G726_9BACT</name>
<organism evidence="1">
    <name type="scientific">Desulfobacca acetoxidans</name>
    <dbReference type="NCBI Taxonomy" id="60893"/>
    <lineage>
        <taxon>Bacteria</taxon>
        <taxon>Pseudomonadati</taxon>
        <taxon>Thermodesulfobacteriota</taxon>
        <taxon>Desulfobaccia</taxon>
        <taxon>Desulfobaccales</taxon>
        <taxon>Desulfobaccaceae</taxon>
        <taxon>Desulfobacca</taxon>
    </lineage>
</organism>
<accession>A0A7V4G726</accession>
<gene>
    <name evidence="1" type="ORF">ENT08_02645</name>
</gene>
<protein>
    <recommendedName>
        <fullName evidence="2">RCK N-terminal domain-containing protein</fullName>
    </recommendedName>
</protein>
<dbReference type="EMBL" id="DSXI01000150">
    <property type="protein sequence ID" value="HGS04628.1"/>
    <property type="molecule type" value="Genomic_DNA"/>
</dbReference>
<sequence length="223" mass="23365">MAAYLIAGAGKFGRLALDRLGAADPGGDFLLVDRDPQALAALGQRKNLAVQTRAGEAAAVLAGILTGTAPWDWIIPMIPGHLAYGWLLAGPLKGKGWGPVPAPREVAEAAPFSWRGPEGELYLSRAGHLCPDDCAEPEFCPVTGEERDPPLYSRLAALDLPGWLVLVVASRQLAPGVGGYAPADLLRLAREVRETTGNKILLATACRCHGVAHGLRRQGVGAG</sequence>
<evidence type="ECO:0008006" key="2">
    <source>
        <dbReference type="Google" id="ProtNLM"/>
    </source>
</evidence>